<keyword evidence="4 13" id="KW-0548">Nucleotidyltransferase</keyword>
<evidence type="ECO:0000256" key="10">
    <source>
        <dbReference type="ARBA" id="ARBA00022884"/>
    </source>
</evidence>
<gene>
    <name evidence="13" type="ordered locus">DEFDS_0057</name>
</gene>
<dbReference type="InterPro" id="IPR002646">
    <property type="entry name" value="PolA_pol_head_dom"/>
</dbReference>
<dbReference type="EC" id="2.7.7.72" evidence="13"/>
<evidence type="ECO:0000256" key="7">
    <source>
        <dbReference type="ARBA" id="ARBA00022800"/>
    </source>
</evidence>
<protein>
    <submittedName>
        <fullName evidence="13">tRNA nucleotidyltransferase (CCA-adding enzyme)</fullName>
        <ecNumber evidence="13">2.7.7.19</ecNumber>
        <ecNumber evidence="13">2.7.7.72</ecNumber>
    </submittedName>
</protein>
<dbReference type="EC" id="2.7.7.19" evidence="13"/>
<evidence type="ECO:0000256" key="11">
    <source>
        <dbReference type="RuleBase" id="RU003953"/>
    </source>
</evidence>
<evidence type="ECO:0000256" key="3">
    <source>
        <dbReference type="ARBA" id="ARBA00022694"/>
    </source>
</evidence>
<feature type="domain" description="HD" evidence="12">
    <location>
        <begin position="230"/>
        <end position="358"/>
    </location>
</feature>
<dbReference type="CDD" id="cd00077">
    <property type="entry name" value="HDc"/>
    <property type="match status" value="1"/>
</dbReference>
<evidence type="ECO:0000313" key="13">
    <source>
        <dbReference type="EMBL" id="BAI79569.1"/>
    </source>
</evidence>
<keyword evidence="14" id="KW-1185">Reference proteome</keyword>
<organism evidence="13 14">
    <name type="scientific">Deferribacter desulfuricans (strain DSM 14783 / JCM 11476 / NBRC 101012 / SSM1)</name>
    <dbReference type="NCBI Taxonomy" id="639282"/>
    <lineage>
        <taxon>Bacteria</taxon>
        <taxon>Pseudomonadati</taxon>
        <taxon>Deferribacterota</taxon>
        <taxon>Deferribacteres</taxon>
        <taxon>Deferribacterales</taxon>
        <taxon>Deferribacteraceae</taxon>
        <taxon>Deferribacter</taxon>
    </lineage>
</organism>
<evidence type="ECO:0000259" key="12">
    <source>
        <dbReference type="PROSITE" id="PS51831"/>
    </source>
</evidence>
<comment type="similarity">
    <text evidence="11">Belongs to the tRNA nucleotidyltransferase/poly(A) polymerase family.</text>
</comment>
<evidence type="ECO:0000256" key="6">
    <source>
        <dbReference type="ARBA" id="ARBA00022741"/>
    </source>
</evidence>
<dbReference type="EMBL" id="AP011529">
    <property type="protein sequence ID" value="BAI79569.1"/>
    <property type="molecule type" value="Genomic_DNA"/>
</dbReference>
<dbReference type="InterPro" id="IPR032828">
    <property type="entry name" value="PolyA_RNA-bd"/>
</dbReference>
<dbReference type="InterPro" id="IPR003607">
    <property type="entry name" value="HD/PDEase_dom"/>
</dbReference>
<proteinExistence type="inferred from homology"/>
<dbReference type="GO" id="GO:1990817">
    <property type="term" value="F:poly(A) RNA polymerase activity"/>
    <property type="evidence" value="ECO:0007669"/>
    <property type="project" value="UniProtKB-EC"/>
</dbReference>
<name>D3PAE6_DEFDS</name>
<evidence type="ECO:0000256" key="1">
    <source>
        <dbReference type="ARBA" id="ARBA00001946"/>
    </source>
</evidence>
<dbReference type="HOGENOM" id="CLU_015961_6_2_0"/>
<dbReference type="PANTHER" id="PTHR47545:SF1">
    <property type="entry name" value="MULTIFUNCTIONAL CCA PROTEIN"/>
    <property type="match status" value="1"/>
</dbReference>
<dbReference type="eggNOG" id="COG0617">
    <property type="taxonomic scope" value="Bacteria"/>
</dbReference>
<keyword evidence="7" id="KW-0692">RNA repair</keyword>
<dbReference type="GO" id="GO:0046872">
    <property type="term" value="F:metal ion binding"/>
    <property type="evidence" value="ECO:0007669"/>
    <property type="project" value="UniProtKB-KW"/>
</dbReference>
<dbReference type="SUPFAM" id="SSF81891">
    <property type="entry name" value="Poly A polymerase C-terminal region-like"/>
    <property type="match status" value="1"/>
</dbReference>
<keyword evidence="5" id="KW-0479">Metal-binding</keyword>
<dbReference type="RefSeq" id="WP_013006817.1">
    <property type="nucleotide sequence ID" value="NC_013939.1"/>
</dbReference>
<dbReference type="GO" id="GO:0003723">
    <property type="term" value="F:RNA binding"/>
    <property type="evidence" value="ECO:0007669"/>
    <property type="project" value="UniProtKB-KW"/>
</dbReference>
<dbReference type="STRING" id="639282.DEFDS_0057"/>
<keyword evidence="3" id="KW-0819">tRNA processing</keyword>
<evidence type="ECO:0000256" key="2">
    <source>
        <dbReference type="ARBA" id="ARBA00022679"/>
    </source>
</evidence>
<dbReference type="Gene3D" id="3.30.460.10">
    <property type="entry name" value="Beta Polymerase, domain 2"/>
    <property type="match status" value="1"/>
</dbReference>
<evidence type="ECO:0000256" key="8">
    <source>
        <dbReference type="ARBA" id="ARBA00022840"/>
    </source>
</evidence>
<dbReference type="InterPro" id="IPR043519">
    <property type="entry name" value="NT_sf"/>
</dbReference>
<dbReference type="InterPro" id="IPR050124">
    <property type="entry name" value="tRNA_CCA-adding_enzyme"/>
</dbReference>
<dbReference type="GO" id="GO:0042245">
    <property type="term" value="P:RNA repair"/>
    <property type="evidence" value="ECO:0007669"/>
    <property type="project" value="UniProtKB-KW"/>
</dbReference>
<dbReference type="InterPro" id="IPR006674">
    <property type="entry name" value="HD_domain"/>
</dbReference>
<keyword evidence="10 11" id="KW-0694">RNA-binding</keyword>
<dbReference type="KEGG" id="ddf:DEFDS_0057"/>
<evidence type="ECO:0000256" key="5">
    <source>
        <dbReference type="ARBA" id="ARBA00022723"/>
    </source>
</evidence>
<dbReference type="Pfam" id="PF01966">
    <property type="entry name" value="HD"/>
    <property type="match status" value="1"/>
</dbReference>
<accession>D3PAE6</accession>
<keyword evidence="6" id="KW-0547">Nucleotide-binding</keyword>
<evidence type="ECO:0000256" key="9">
    <source>
        <dbReference type="ARBA" id="ARBA00022842"/>
    </source>
</evidence>
<comment type="cofactor">
    <cofactor evidence="1">
        <name>Mg(2+)</name>
        <dbReference type="ChEBI" id="CHEBI:18420"/>
    </cofactor>
</comment>
<dbReference type="SUPFAM" id="SSF81301">
    <property type="entry name" value="Nucleotidyltransferase"/>
    <property type="match status" value="1"/>
</dbReference>
<dbReference type="GO" id="GO:0004810">
    <property type="term" value="F:CCA tRNA nucleotidyltransferase activity"/>
    <property type="evidence" value="ECO:0007669"/>
    <property type="project" value="UniProtKB-EC"/>
</dbReference>
<dbReference type="OrthoDB" id="9805698at2"/>
<dbReference type="AlphaFoldDB" id="D3PAE6"/>
<keyword evidence="9" id="KW-0460">Magnesium</keyword>
<dbReference type="Pfam" id="PF01743">
    <property type="entry name" value="PolyA_pol"/>
    <property type="match status" value="1"/>
</dbReference>
<keyword evidence="8" id="KW-0067">ATP-binding</keyword>
<keyword evidence="2 11" id="KW-0808">Transferase</keyword>
<dbReference type="PANTHER" id="PTHR47545">
    <property type="entry name" value="MULTIFUNCTIONAL CCA PROTEIN"/>
    <property type="match status" value="1"/>
</dbReference>
<reference evidence="13 14" key="1">
    <citation type="journal article" date="2010" name="DNA Res.">
        <title>Bacterial lifestyle in a deep-sea hydrothermal vent chimney revealed by the genome sequence of the thermophilic bacterium Deferribacter desulfuricans SSM1.</title>
        <authorList>
            <person name="Takaki Y."/>
            <person name="Shimamura S."/>
            <person name="Nakagawa S."/>
            <person name="Fukuhara Y."/>
            <person name="Horikawa H."/>
            <person name="Ankai A."/>
            <person name="Harada T."/>
            <person name="Hosoyama A."/>
            <person name="Oguchi A."/>
            <person name="Fukui S."/>
            <person name="Fujita N."/>
            <person name="Takami H."/>
            <person name="Takai K."/>
        </authorList>
    </citation>
    <scope>NUCLEOTIDE SEQUENCE [LARGE SCALE GENOMIC DNA]</scope>
    <source>
        <strain evidence="14">DSM 14783 / JCM 11476 / NBRC 101012 / SSM1</strain>
    </source>
</reference>
<dbReference type="eggNOG" id="COG1418">
    <property type="taxonomic scope" value="Bacteria"/>
</dbReference>
<dbReference type="PROSITE" id="PS51831">
    <property type="entry name" value="HD"/>
    <property type="match status" value="1"/>
</dbReference>
<dbReference type="GO" id="GO:0005524">
    <property type="term" value="F:ATP binding"/>
    <property type="evidence" value="ECO:0007669"/>
    <property type="project" value="UniProtKB-KW"/>
</dbReference>
<dbReference type="Pfam" id="PF12627">
    <property type="entry name" value="PolyA_pol_RNAbd"/>
    <property type="match status" value="1"/>
</dbReference>
<evidence type="ECO:0000313" key="14">
    <source>
        <dbReference type="Proteomes" id="UP000001520"/>
    </source>
</evidence>
<dbReference type="Gene3D" id="1.10.3090.10">
    <property type="entry name" value="cca-adding enzyme, domain 2"/>
    <property type="match status" value="1"/>
</dbReference>
<sequence>MVKLIIDSLKALPFFEVLEDLSEYEFYFVGGFVRDVLLGKKAKDVDLVPFGIDYKDFAWLLKKKLQATSVPFKDNIRLILKDFVIDVSKPRGKNIIEDLQKRDFTINNLATDIKGNIIGDTNDLKNKVIKYVYEDVFNDDPVRILRAFRFVSQLDFDIENKTFEKIFREKNLLKNAPFERIYDELIKLLKGKSNFKALKLMQHSEVLFTLFPEFKNIEGLPQGKYHQDCALTHTFRVVEKTRDITDKLNKNDETKNILLLSAFFHDVGKAVAGERNNHKNFVGHEEESAKIAEKYLKKFPIKKKNLKEVLHLIKKHTKIRIYASEKAKDNTLKRFIYNNAELLEEIILFTLADNLTKGHNINDIYETIIRIRKLSKELDWSKKELINGNTLIELNIPDKTKYATILKDVHEKLVIGILPTKEEAIKYILDRYLK</sequence>
<dbReference type="Proteomes" id="UP000001520">
    <property type="component" value="Chromosome"/>
</dbReference>
<dbReference type="GO" id="GO:0008033">
    <property type="term" value="P:tRNA processing"/>
    <property type="evidence" value="ECO:0007669"/>
    <property type="project" value="UniProtKB-KW"/>
</dbReference>
<evidence type="ECO:0000256" key="4">
    <source>
        <dbReference type="ARBA" id="ARBA00022695"/>
    </source>
</evidence>